<sequence>MTQQSVRPVAHLRQNPDGSWMEHDLKEHLTRVAEKAALFADEFSNGVWAKTAGLLHDLGKYNPQWQEYIRKNNGDYTEENHEQD</sequence>
<evidence type="ECO:0000256" key="3">
    <source>
        <dbReference type="ARBA" id="ARBA00023118"/>
    </source>
</evidence>
<evidence type="ECO:0000256" key="2">
    <source>
        <dbReference type="ARBA" id="ARBA00022801"/>
    </source>
</evidence>
<protein>
    <recommendedName>
        <fullName evidence="4">HD Cas3-type domain-containing protein</fullName>
    </recommendedName>
</protein>
<reference evidence="5 6" key="1">
    <citation type="submission" date="2008-06" db="EMBL/GenBank/DDBJ databases">
        <title>Complete sequence of Pelodictyon phaeoclathratiforme BU-1.</title>
        <authorList>
            <consortium name="US DOE Joint Genome Institute"/>
            <person name="Lucas S."/>
            <person name="Copeland A."/>
            <person name="Lapidus A."/>
            <person name="Glavina del Rio T."/>
            <person name="Dalin E."/>
            <person name="Tice H."/>
            <person name="Bruce D."/>
            <person name="Goodwin L."/>
            <person name="Pitluck S."/>
            <person name="Schmutz J."/>
            <person name="Larimer F."/>
            <person name="Land M."/>
            <person name="Hauser L."/>
            <person name="Kyrpides N."/>
            <person name="Mikhailova N."/>
            <person name="Liu Z."/>
            <person name="Li T."/>
            <person name="Zhao F."/>
            <person name="Overmann J."/>
            <person name="Bryant D.A."/>
            <person name="Richardson P."/>
        </authorList>
    </citation>
    <scope>NUCLEOTIDE SEQUENCE [LARGE SCALE GENOMIC DNA]</scope>
    <source>
        <strain evidence="6">DSM 5477 / BU-1</strain>
    </source>
</reference>
<dbReference type="NCBIfam" id="TIGR01596">
    <property type="entry name" value="cas3_HD"/>
    <property type="match status" value="1"/>
</dbReference>
<dbReference type="InterPro" id="IPR038257">
    <property type="entry name" value="CRISPR-assoc_Cas3_HD_sf"/>
</dbReference>
<dbReference type="GO" id="GO:0016787">
    <property type="term" value="F:hydrolase activity"/>
    <property type="evidence" value="ECO:0007669"/>
    <property type="project" value="UniProtKB-KW"/>
</dbReference>
<dbReference type="HOGENOM" id="CLU_2536481_0_0_10"/>
<feature type="domain" description="HD Cas3-type" evidence="4">
    <location>
        <begin position="18"/>
        <end position="84"/>
    </location>
</feature>
<dbReference type="STRING" id="324925.Ppha_1656"/>
<dbReference type="AlphaFoldDB" id="B4SAU7"/>
<dbReference type="Proteomes" id="UP000002724">
    <property type="component" value="Chromosome"/>
</dbReference>
<dbReference type="GO" id="GO:0046872">
    <property type="term" value="F:metal ion binding"/>
    <property type="evidence" value="ECO:0007669"/>
    <property type="project" value="UniProtKB-KW"/>
</dbReference>
<dbReference type="Pfam" id="PF01966">
    <property type="entry name" value="HD"/>
    <property type="match status" value="1"/>
</dbReference>
<keyword evidence="2" id="KW-0378">Hydrolase</keyword>
<proteinExistence type="predicted"/>
<dbReference type="Gene3D" id="1.10.3210.30">
    <property type="match status" value="1"/>
</dbReference>
<evidence type="ECO:0000313" key="5">
    <source>
        <dbReference type="EMBL" id="ACF43893.1"/>
    </source>
</evidence>
<dbReference type="eggNOG" id="COG1713">
    <property type="taxonomic scope" value="Bacteria"/>
</dbReference>
<dbReference type="CDD" id="cd09641">
    <property type="entry name" value="Cas3''_I"/>
    <property type="match status" value="1"/>
</dbReference>
<dbReference type="GO" id="GO:0051607">
    <property type="term" value="P:defense response to virus"/>
    <property type="evidence" value="ECO:0007669"/>
    <property type="project" value="UniProtKB-KW"/>
</dbReference>
<name>B4SAU7_PELPB</name>
<dbReference type="KEGG" id="pph:Ppha_1656"/>
<dbReference type="EMBL" id="CP001110">
    <property type="protein sequence ID" value="ACF43893.1"/>
    <property type="molecule type" value="Genomic_DNA"/>
</dbReference>
<dbReference type="PROSITE" id="PS51643">
    <property type="entry name" value="HD_CAS3"/>
    <property type="match status" value="1"/>
</dbReference>
<dbReference type="SUPFAM" id="SSF109604">
    <property type="entry name" value="HD-domain/PDEase-like"/>
    <property type="match status" value="1"/>
</dbReference>
<dbReference type="RefSeq" id="WP_012508380.1">
    <property type="nucleotide sequence ID" value="NC_011060.1"/>
</dbReference>
<dbReference type="OrthoDB" id="598367at2"/>
<keyword evidence="1" id="KW-0479">Metal-binding</keyword>
<dbReference type="InterPro" id="IPR006483">
    <property type="entry name" value="CRISPR-assoc_Cas3_HD"/>
</dbReference>
<evidence type="ECO:0000259" key="4">
    <source>
        <dbReference type="PROSITE" id="PS51643"/>
    </source>
</evidence>
<dbReference type="InterPro" id="IPR006674">
    <property type="entry name" value="HD_domain"/>
</dbReference>
<keyword evidence="3" id="KW-0051">Antiviral defense</keyword>
<gene>
    <name evidence="5" type="ordered locus">Ppha_1656</name>
</gene>
<accession>B4SAU7</accession>
<organism evidence="5 6">
    <name type="scientific">Pelodictyon phaeoclathratiforme (strain DSM 5477 / BU-1)</name>
    <dbReference type="NCBI Taxonomy" id="324925"/>
    <lineage>
        <taxon>Bacteria</taxon>
        <taxon>Pseudomonadati</taxon>
        <taxon>Chlorobiota</taxon>
        <taxon>Chlorobiia</taxon>
        <taxon>Chlorobiales</taxon>
        <taxon>Chlorobiaceae</taxon>
        <taxon>Chlorobium/Pelodictyon group</taxon>
        <taxon>Pelodictyon</taxon>
    </lineage>
</organism>
<evidence type="ECO:0000256" key="1">
    <source>
        <dbReference type="ARBA" id="ARBA00022723"/>
    </source>
</evidence>
<keyword evidence="6" id="KW-1185">Reference proteome</keyword>
<evidence type="ECO:0000313" key="6">
    <source>
        <dbReference type="Proteomes" id="UP000002724"/>
    </source>
</evidence>